<dbReference type="Proteomes" id="UP001562357">
    <property type="component" value="Unassembled WGS sequence"/>
</dbReference>
<evidence type="ECO:0008006" key="9">
    <source>
        <dbReference type="Google" id="ProtNLM"/>
    </source>
</evidence>
<keyword evidence="3" id="KW-0843">Virulence</keyword>
<keyword evidence="4" id="KW-1015">Disulfide bond</keyword>
<feature type="compositionally biased region" description="Basic and acidic residues" evidence="5">
    <location>
        <begin position="63"/>
        <end position="77"/>
    </location>
</feature>
<evidence type="ECO:0000256" key="6">
    <source>
        <dbReference type="SAM" id="SignalP"/>
    </source>
</evidence>
<feature type="signal peptide" evidence="6">
    <location>
        <begin position="1"/>
        <end position="26"/>
    </location>
</feature>
<evidence type="ECO:0000256" key="5">
    <source>
        <dbReference type="SAM" id="MobiDB-lite"/>
    </source>
</evidence>
<evidence type="ECO:0000256" key="1">
    <source>
        <dbReference type="ARBA" id="ARBA00022656"/>
    </source>
</evidence>
<feature type="region of interest" description="Disordered" evidence="5">
    <location>
        <begin position="247"/>
        <end position="315"/>
    </location>
</feature>
<evidence type="ECO:0000256" key="2">
    <source>
        <dbReference type="ARBA" id="ARBA00022729"/>
    </source>
</evidence>
<feature type="region of interest" description="Disordered" evidence="5">
    <location>
        <begin position="63"/>
        <end position="84"/>
    </location>
</feature>
<feature type="region of interest" description="Disordered" evidence="5">
    <location>
        <begin position="536"/>
        <end position="558"/>
    </location>
</feature>
<dbReference type="Pfam" id="PF01375">
    <property type="entry name" value="Enterotoxin_a"/>
    <property type="match status" value="1"/>
</dbReference>
<evidence type="ECO:0000256" key="3">
    <source>
        <dbReference type="ARBA" id="ARBA00023026"/>
    </source>
</evidence>
<dbReference type="Gene3D" id="3.90.210.10">
    <property type="entry name" value="Heat-Labile Enterotoxin, subunit A"/>
    <property type="match status" value="1"/>
</dbReference>
<sequence>MKPSQRHVTLFFLSMKLLVFLGLVNGFTLGQPRSKSAHENELGGRNQASSITLHTRQNRDLEIHYRGTNQKPEEALKPKNKVPDNMANNLDRHVRQAYATNYVSASSNRKRAISFATKDLSRGQVAYVYTIKSTPNAVDVVASYKAAGIGLDGKYLAEMEHSYLGGIRQDQIMEVAKITWGKKGPKVGPAKKSSTYNHKYDQFSGGGAQPGLLKPAEGTSFTTEAEKFLNNEANTRVRNSIDKEYALIPKTTPPGPPAEAKPGHPESPKGEKKPAGSADPEGINRPKLEKPANGGNTGGLEPGKPPPHPASNPDMAQDELIKKSDEIAKREFEALSKKFRVETIDGPSGKLRLADLHTKFTARLKSIAPPLPSKVKMGGIAAGGIDLALYVERVYDVFSKNSTALDRAAVVTSIIPFAGCVMKPAAGSMAPEVGVNLCVFADSLMFTPAFPVGIALHQMAHAIDLLLPDWTSYLSLEENQRKRDDLWEIHVDSREQYINSGNFTRAVEATFDIEVAALMYPASVAMGALRAGQDILSNHSLPPSEPPQQGRRGPRSAALDKAIQSELCEALTTRREKLRTDYLAAMNLDNEVQVVTEVYLERWRVNMIIAVVLLSGGNYHQKVNDLKQVGDQLLKSRPESKNSTERYTKALESRVDALLGGKFDKTPCNLAASQASQASQAPSQAPTAPGSGATFPGIATGVYALFNAMAKSYQRV</sequence>
<reference evidence="8" key="1">
    <citation type="submission" date="2024-06" db="EMBL/GenBank/DDBJ databases">
        <title>Draft Genome Sequences of Epichloe bromicola Strains Isolated from Elymus ciliaris.</title>
        <authorList>
            <consortium name="Epichloe bromicola genome sequencing consortium"/>
            <person name="Miura A."/>
            <person name="Imano S."/>
            <person name="Ashida A."/>
            <person name="Sato I."/>
            <person name="Chiba S."/>
            <person name="Tanaka A."/>
            <person name="Camagna M."/>
            <person name="Takemoto D."/>
        </authorList>
    </citation>
    <scope>NUCLEOTIDE SEQUENCE [LARGE SCALE GENOMIC DNA]</scope>
    <source>
        <strain evidence="8">DP</strain>
    </source>
</reference>
<evidence type="ECO:0000313" key="8">
    <source>
        <dbReference type="Proteomes" id="UP001562357"/>
    </source>
</evidence>
<protein>
    <recommendedName>
        <fullName evidence="9">Enterotoxin</fullName>
    </recommendedName>
</protein>
<comment type="caution">
    <text evidence="7">The sequence shown here is derived from an EMBL/GenBank/DDBJ whole genome shotgun (WGS) entry which is preliminary data.</text>
</comment>
<feature type="compositionally biased region" description="Basic and acidic residues" evidence="5">
    <location>
        <begin position="261"/>
        <end position="274"/>
    </location>
</feature>
<dbReference type="InterPro" id="IPR001144">
    <property type="entry name" value="Enterotoxin_A"/>
</dbReference>
<gene>
    <name evidence="7" type="primary">g1785</name>
    <name evidence="7" type="ORF">EsDP_00001785</name>
</gene>
<keyword evidence="2 6" id="KW-0732">Signal</keyword>
<keyword evidence="1" id="KW-0800">Toxin</keyword>
<organism evidence="7 8">
    <name type="scientific">Epichloe bromicola</name>
    <dbReference type="NCBI Taxonomy" id="79588"/>
    <lineage>
        <taxon>Eukaryota</taxon>
        <taxon>Fungi</taxon>
        <taxon>Dikarya</taxon>
        <taxon>Ascomycota</taxon>
        <taxon>Pezizomycotina</taxon>
        <taxon>Sordariomycetes</taxon>
        <taxon>Hypocreomycetidae</taxon>
        <taxon>Hypocreales</taxon>
        <taxon>Clavicipitaceae</taxon>
        <taxon>Epichloe</taxon>
    </lineage>
</organism>
<accession>A0ABQ0CIV0</accession>
<proteinExistence type="predicted"/>
<name>A0ABQ0CIV0_9HYPO</name>
<feature type="region of interest" description="Disordered" evidence="5">
    <location>
        <begin position="183"/>
        <end position="216"/>
    </location>
</feature>
<evidence type="ECO:0000256" key="4">
    <source>
        <dbReference type="ARBA" id="ARBA00023157"/>
    </source>
</evidence>
<evidence type="ECO:0000313" key="7">
    <source>
        <dbReference type="EMBL" id="GAB0133374.1"/>
    </source>
</evidence>
<feature type="chain" id="PRO_5045754449" description="Enterotoxin" evidence="6">
    <location>
        <begin position="27"/>
        <end position="716"/>
    </location>
</feature>
<dbReference type="EMBL" id="BAAFGZ010000042">
    <property type="protein sequence ID" value="GAB0133374.1"/>
    <property type="molecule type" value="Genomic_DNA"/>
</dbReference>
<keyword evidence="8" id="KW-1185">Reference proteome</keyword>
<dbReference type="SUPFAM" id="SSF56399">
    <property type="entry name" value="ADP-ribosylation"/>
    <property type="match status" value="1"/>
</dbReference>